<evidence type="ECO:0000313" key="4">
    <source>
        <dbReference type="Proteomes" id="UP001156140"/>
    </source>
</evidence>
<feature type="chain" id="PRO_5041333472" description="Imelysin-like domain-containing protein" evidence="2">
    <location>
        <begin position="25"/>
        <end position="370"/>
    </location>
</feature>
<dbReference type="AlphaFoldDB" id="A0AA41U9G8"/>
<dbReference type="EMBL" id="JALAZD010000001">
    <property type="protein sequence ID" value="MCI0125380.1"/>
    <property type="molecule type" value="Genomic_DNA"/>
</dbReference>
<feature type="signal peptide" evidence="2">
    <location>
        <begin position="1"/>
        <end position="24"/>
    </location>
</feature>
<sequence>MTRPINLLAALLLGTVSLPGVAVAQQYGNSPFYEHTVDLSRAYGLESIGLRLDLAAAFKAPYDDELIETIEGVTGPVFARFEGTLEERNPELAKSLSAALHEVSEAVEEGEDPTEAIAEARELLEQAYGVVIDADLRANPAFKGGIILNLLLAEEGVAEGYEEAVENNEPWEYPNGWAALQRVKALWNEVKVSADPEHVADGQEMLDLLDTLYPQAQPPASVAGLNPEEAESPSQRLGGIVETVVNADLYPGRDLARLVGHLGELTASACAVYPKEDEVAAETIYAVFDLYSAHVEQVAGLFSPEVQERASDLFGAMIAADDDDGDDGEEAATTEADNDDGDDDDVALSAVEACGELAEAFTELKTVFGG</sequence>
<protein>
    <recommendedName>
        <fullName evidence="5">Imelysin-like domain-containing protein</fullName>
    </recommendedName>
</protein>
<comment type="caution">
    <text evidence="3">The sequence shown here is derived from an EMBL/GenBank/DDBJ whole genome shotgun (WGS) entry which is preliminary data.</text>
</comment>
<gene>
    <name evidence="3" type="ORF">ML536_00915</name>
</gene>
<name>A0AA41U9G8_9HYPH</name>
<evidence type="ECO:0000256" key="1">
    <source>
        <dbReference type="SAM" id="MobiDB-lite"/>
    </source>
</evidence>
<proteinExistence type="predicted"/>
<keyword evidence="4" id="KW-1185">Reference proteome</keyword>
<accession>A0AA41U9G8</accession>
<evidence type="ECO:0000256" key="2">
    <source>
        <dbReference type="SAM" id="SignalP"/>
    </source>
</evidence>
<organism evidence="3 4">
    <name type="scientific">Paradevosia shaoguanensis</name>
    <dbReference type="NCBI Taxonomy" id="1335043"/>
    <lineage>
        <taxon>Bacteria</taxon>
        <taxon>Pseudomonadati</taxon>
        <taxon>Pseudomonadota</taxon>
        <taxon>Alphaproteobacteria</taxon>
        <taxon>Hyphomicrobiales</taxon>
        <taxon>Devosiaceae</taxon>
        <taxon>Paradevosia</taxon>
    </lineage>
</organism>
<evidence type="ECO:0008006" key="5">
    <source>
        <dbReference type="Google" id="ProtNLM"/>
    </source>
</evidence>
<feature type="compositionally biased region" description="Acidic residues" evidence="1">
    <location>
        <begin position="320"/>
        <end position="345"/>
    </location>
</feature>
<reference evidence="3" key="1">
    <citation type="submission" date="2022-03" db="EMBL/GenBank/DDBJ databases">
        <title>The complete genome sequence of a Methyloterrigena soli.</title>
        <authorList>
            <person name="Zi Z."/>
        </authorList>
    </citation>
    <scope>NUCLEOTIDE SEQUENCE</scope>
    <source>
        <strain evidence="3">M48</strain>
    </source>
</reference>
<dbReference type="RefSeq" id="WP_281734624.1">
    <property type="nucleotide sequence ID" value="NZ_JAKETQ010000001.1"/>
</dbReference>
<feature type="region of interest" description="Disordered" evidence="1">
    <location>
        <begin position="319"/>
        <end position="345"/>
    </location>
</feature>
<keyword evidence="2" id="KW-0732">Signal</keyword>
<evidence type="ECO:0000313" key="3">
    <source>
        <dbReference type="EMBL" id="MCI0125380.1"/>
    </source>
</evidence>
<dbReference type="Proteomes" id="UP001156140">
    <property type="component" value="Unassembled WGS sequence"/>
</dbReference>